<proteinExistence type="predicted"/>
<sequence length="459" mass="48927">MTVAGLSATGQGSHADSGAQFSGLAARLIAAVSRELEQIGSAVNDRETAAKLQHARGILDWVGRTARSETGVVADLESQVLVLTGTGSPDSTAPELAATVHRLLVARGQLTADGSHTVTAGDEPAEPPLSPERVTGYLRGRAGGVDDVAHSVRTIHGGFSKRTMVISCTLAGESCEIVIRQVPLGRSGRSLAPEFDVVRAAHASGLPVPEPLWIEPNDNSLGGPFFVTRRSAGENLGDVWGPAGATSEICLEVAKLYARLHAIDVEGLEAPISPRTTRTELEQMLDWQENTLVKRGIMVEPVLAALFAWLRAYLPPAAARRSLIHGDAAFSNLLIEGGHVSAILDWEAAHLGDPAEELAYLRPSIEPVMAWSDFMNAYVSAGGTEPDPSALRFYEVWQHVWRHIGCLWLSQNFDQSGRYASAVAAYVHGPRFLNEAVVAAFGTPAPSGCRGTDRKDTDD</sequence>
<dbReference type="Gene3D" id="3.90.1200.10">
    <property type="match status" value="1"/>
</dbReference>
<dbReference type="Gene3D" id="3.30.200.20">
    <property type="entry name" value="Phosphorylase Kinase, domain 1"/>
    <property type="match status" value="1"/>
</dbReference>
<dbReference type="InterPro" id="IPR011009">
    <property type="entry name" value="Kinase-like_dom_sf"/>
</dbReference>
<dbReference type="Pfam" id="PF01636">
    <property type="entry name" value="APH"/>
    <property type="match status" value="1"/>
</dbReference>
<comment type="caution">
    <text evidence="2">The sequence shown here is derived from an EMBL/GenBank/DDBJ whole genome shotgun (WGS) entry which is preliminary data.</text>
</comment>
<dbReference type="InterPro" id="IPR041726">
    <property type="entry name" value="ACAD10_11_N"/>
</dbReference>
<keyword evidence="3" id="KW-1185">Reference proteome</keyword>
<organism evidence="2 3">
    <name type="scientific">Rhodococcus olei</name>
    <dbReference type="NCBI Taxonomy" id="2161675"/>
    <lineage>
        <taxon>Bacteria</taxon>
        <taxon>Bacillati</taxon>
        <taxon>Actinomycetota</taxon>
        <taxon>Actinomycetes</taxon>
        <taxon>Mycobacteriales</taxon>
        <taxon>Nocardiaceae</taxon>
        <taxon>Rhodococcus</taxon>
    </lineage>
</organism>
<accession>A0ABP8PSS9</accession>
<dbReference type="SUPFAM" id="SSF56112">
    <property type="entry name" value="Protein kinase-like (PK-like)"/>
    <property type="match status" value="1"/>
</dbReference>
<name>A0ABP8PSS9_9NOCA</name>
<dbReference type="InterPro" id="IPR051678">
    <property type="entry name" value="AGP_Transferase"/>
</dbReference>
<dbReference type="PANTHER" id="PTHR21310">
    <property type="entry name" value="AMINOGLYCOSIDE PHOSPHOTRANSFERASE-RELATED-RELATED"/>
    <property type="match status" value="1"/>
</dbReference>
<evidence type="ECO:0000313" key="2">
    <source>
        <dbReference type="EMBL" id="GAA4491684.1"/>
    </source>
</evidence>
<gene>
    <name evidence="2" type="ORF">GCM10023094_56330</name>
</gene>
<dbReference type="RefSeq" id="WP_345353571.1">
    <property type="nucleotide sequence ID" value="NZ_BAABFB010000096.1"/>
</dbReference>
<evidence type="ECO:0000313" key="3">
    <source>
        <dbReference type="Proteomes" id="UP001501183"/>
    </source>
</evidence>
<reference evidence="3" key="1">
    <citation type="journal article" date="2019" name="Int. J. Syst. Evol. Microbiol.">
        <title>The Global Catalogue of Microorganisms (GCM) 10K type strain sequencing project: providing services to taxonomists for standard genome sequencing and annotation.</title>
        <authorList>
            <consortium name="The Broad Institute Genomics Platform"/>
            <consortium name="The Broad Institute Genome Sequencing Center for Infectious Disease"/>
            <person name="Wu L."/>
            <person name="Ma J."/>
        </authorList>
    </citation>
    <scope>NUCLEOTIDE SEQUENCE [LARGE SCALE GENOMIC DNA]</scope>
    <source>
        <strain evidence="3">JCM 32206</strain>
    </source>
</reference>
<dbReference type="CDD" id="cd05154">
    <property type="entry name" value="ACAD10_11_N-like"/>
    <property type="match status" value="1"/>
</dbReference>
<dbReference type="Proteomes" id="UP001501183">
    <property type="component" value="Unassembled WGS sequence"/>
</dbReference>
<dbReference type="PANTHER" id="PTHR21310:SF57">
    <property type="entry name" value="BLR2944 PROTEIN"/>
    <property type="match status" value="1"/>
</dbReference>
<feature type="domain" description="Aminoglycoside phosphotransferase" evidence="1">
    <location>
        <begin position="152"/>
        <end position="394"/>
    </location>
</feature>
<evidence type="ECO:0000259" key="1">
    <source>
        <dbReference type="Pfam" id="PF01636"/>
    </source>
</evidence>
<dbReference type="EMBL" id="BAABFB010000096">
    <property type="protein sequence ID" value="GAA4491684.1"/>
    <property type="molecule type" value="Genomic_DNA"/>
</dbReference>
<protein>
    <recommendedName>
        <fullName evidence="1">Aminoglycoside phosphotransferase domain-containing protein</fullName>
    </recommendedName>
</protein>
<dbReference type="InterPro" id="IPR002575">
    <property type="entry name" value="Aminoglycoside_PTrfase"/>
</dbReference>